<name>A0A0A8VKW7_YERRU</name>
<dbReference type="EMBL" id="LN681231">
    <property type="protein sequence ID" value="CEK28624.1"/>
    <property type="molecule type" value="Genomic_DNA"/>
</dbReference>
<sequence length="57" mass="6295">MLFDLASLSQAILNHNKKQSLFEVNDKVLAAVKTGRSSRCREYVLVGSFRAIPDADA</sequence>
<protein>
    <submittedName>
        <fullName evidence="1">Uncharacterized protein</fullName>
    </submittedName>
</protein>
<proteinExistence type="predicted"/>
<organism evidence="1">
    <name type="scientific">Yersinia ruckeri</name>
    <dbReference type="NCBI Taxonomy" id="29486"/>
    <lineage>
        <taxon>Bacteria</taxon>
        <taxon>Pseudomonadati</taxon>
        <taxon>Pseudomonadota</taxon>
        <taxon>Gammaproteobacteria</taxon>
        <taxon>Enterobacterales</taxon>
        <taxon>Yersiniaceae</taxon>
        <taxon>Yersinia</taxon>
    </lineage>
</organism>
<dbReference type="AlphaFoldDB" id="A0A0A8VKW7"/>
<gene>
    <name evidence="1" type="ORF">CSF007_14495</name>
</gene>
<reference evidence="1" key="1">
    <citation type="journal article" date="2015" name="Genome Announc.">
        <title>Complete Genome Sequence of Yersinia ruckeri Strain CSF007-82, Etiologic Agent of Red Mouth Disease in Salmonid Fish.</title>
        <authorList>
            <person name="Nelson M.C."/>
            <person name="LaPatra S.E."/>
            <person name="Welch T.J."/>
            <person name="Graf J."/>
        </authorList>
    </citation>
    <scope>NUCLEOTIDE SEQUENCE</scope>
    <source>
        <strain evidence="1">CSF007-82</strain>
    </source>
</reference>
<accession>A0A0A8VKW7</accession>
<evidence type="ECO:0000313" key="1">
    <source>
        <dbReference type="EMBL" id="CEK28624.1"/>
    </source>
</evidence>